<keyword evidence="2" id="KW-0808">Transferase</keyword>
<dbReference type="RefSeq" id="WP_043220080.1">
    <property type="nucleotide sequence ID" value="NZ_CP007511.1"/>
</dbReference>
<protein>
    <submittedName>
        <fullName evidence="3">Acetyltransferase (GNAT) family protein</fullName>
    </submittedName>
    <submittedName>
        <fullName evidence="2">GNAT family acetyltransferase</fullName>
    </submittedName>
</protein>
<proteinExistence type="predicted"/>
<evidence type="ECO:0000313" key="3">
    <source>
        <dbReference type="EMBL" id="SDM26050.1"/>
    </source>
</evidence>
<dbReference type="KEGG" id="pbm:CL52_09420"/>
<keyword evidence="5" id="KW-1185">Reference proteome</keyword>
<dbReference type="AlphaFoldDB" id="A0A8D3Y198"/>
<dbReference type="InterPro" id="IPR016181">
    <property type="entry name" value="Acyl_CoA_acyltransferase"/>
</dbReference>
<dbReference type="PROSITE" id="PS51186">
    <property type="entry name" value="GNAT"/>
    <property type="match status" value="1"/>
</dbReference>
<gene>
    <name evidence="2" type="ORF">CL52_09420</name>
    <name evidence="3" type="ORF">SAMN05660875_103313</name>
</gene>
<dbReference type="GO" id="GO:0016747">
    <property type="term" value="F:acyltransferase activity, transferring groups other than amino-acyl groups"/>
    <property type="evidence" value="ECO:0007669"/>
    <property type="project" value="InterPro"/>
</dbReference>
<dbReference type="Proteomes" id="UP000031271">
    <property type="component" value="Chromosome"/>
</dbReference>
<organism evidence="2 4">
    <name type="scientific">Stutzerimonas balearica DSM 6083</name>
    <dbReference type="NCBI Taxonomy" id="1123016"/>
    <lineage>
        <taxon>Bacteria</taxon>
        <taxon>Pseudomonadati</taxon>
        <taxon>Pseudomonadota</taxon>
        <taxon>Gammaproteobacteria</taxon>
        <taxon>Pseudomonadales</taxon>
        <taxon>Pseudomonadaceae</taxon>
        <taxon>Stutzerimonas</taxon>
    </lineage>
</organism>
<dbReference type="Pfam" id="PF13508">
    <property type="entry name" value="Acetyltransf_7"/>
    <property type="match status" value="1"/>
</dbReference>
<reference evidence="3 5" key="2">
    <citation type="submission" date="2016-10" db="EMBL/GenBank/DDBJ databases">
        <authorList>
            <person name="Varghese N."/>
            <person name="Submissions S."/>
        </authorList>
    </citation>
    <scope>NUCLEOTIDE SEQUENCE [LARGE SCALE GENOMIC DNA]</scope>
    <source>
        <strain evidence="3 5">DSM 6083</strain>
    </source>
</reference>
<dbReference type="Proteomes" id="UP000182276">
    <property type="component" value="Unassembled WGS sequence"/>
</dbReference>
<evidence type="ECO:0000259" key="1">
    <source>
        <dbReference type="PROSITE" id="PS51186"/>
    </source>
</evidence>
<reference evidence="4" key="1">
    <citation type="submission" date="2014-03" db="EMBL/GenBank/DDBJ databases">
        <title>Complete genome of Pseudomonas balearica DSM 6083T, a sewage water isolate from an enrichment with 2-methylnaphthalene.</title>
        <authorList>
            <person name="Salva-Serra F."/>
            <person name="Jaen-Luchoro D."/>
            <person name="Busquets A."/>
            <person name="Pena A."/>
            <person name="Gomila M."/>
            <person name="Bosch R."/>
            <person name="Nogales B."/>
            <person name="Garcia-Valdes E."/>
            <person name="Lalucat J."/>
            <person name="Bennasar A."/>
        </authorList>
    </citation>
    <scope>NUCLEOTIDE SEQUENCE [LARGE SCALE GENOMIC DNA]</scope>
    <source>
        <strain evidence="4">DSM 6083</strain>
    </source>
</reference>
<dbReference type="GeneID" id="77260133"/>
<evidence type="ECO:0000313" key="4">
    <source>
        <dbReference type="Proteomes" id="UP000031271"/>
    </source>
</evidence>
<evidence type="ECO:0000313" key="5">
    <source>
        <dbReference type="Proteomes" id="UP000182276"/>
    </source>
</evidence>
<sequence length="212" mass="24102">MADVAEVRMLDSSYASEARSLLYHAYRHEPTFGYLFEAERPGYDQRVRATVRELVNQHFLQDQPAIGLLLEDRLIGVALIAPPQRRLEITESWAWRLRMLLSTGLRCTRRYLDYHAVVLGALPPGRFHVLPLLAVHPRYQGRHYGEQLLEAVHNWCAEDATSSGLVIDTGNARYLNFYARQGYEEIAQVAIGPVVEHVFFHPAPQHVVSAAS</sequence>
<name>A0A8D3Y198_9GAMM</name>
<dbReference type="CDD" id="cd04301">
    <property type="entry name" value="NAT_SF"/>
    <property type="match status" value="1"/>
</dbReference>
<dbReference type="EMBL" id="CP007511">
    <property type="protein sequence ID" value="AJE15254.1"/>
    <property type="molecule type" value="Genomic_DNA"/>
</dbReference>
<dbReference type="Gene3D" id="3.40.630.30">
    <property type="match status" value="1"/>
</dbReference>
<feature type="domain" description="N-acetyltransferase" evidence="1">
    <location>
        <begin position="30"/>
        <end position="204"/>
    </location>
</feature>
<dbReference type="SUPFAM" id="SSF55729">
    <property type="entry name" value="Acyl-CoA N-acyltransferases (Nat)"/>
    <property type="match status" value="1"/>
</dbReference>
<accession>A0A8D3Y198</accession>
<reference evidence="2 4" key="3">
    <citation type="journal article" name="Genome Announc.">
        <title>Complete Genome Sequence of Pseudomonas balearica DSM 6083T.</title>
        <authorList>
            <person name="Bennasar-Figueras A."/>
            <person name="Salva-Serra F."/>
            <person name="Jaen-Luchoro D."/>
            <person name="Segui C."/>
            <person name="Aliaga F."/>
            <person name="Busquets A."/>
            <person name="Gomila M."/>
            <person name="Moore E.R."/>
            <person name="Lalucat J."/>
        </authorList>
    </citation>
    <scope>NUCLEOTIDE SEQUENCE [LARGE SCALE GENOMIC DNA]</scope>
    <source>
        <strain evidence="4">DSM 6083</strain>
        <strain evidence="2">DSM6083</strain>
    </source>
</reference>
<dbReference type="EMBL" id="FNHO01000003">
    <property type="protein sequence ID" value="SDM26050.1"/>
    <property type="molecule type" value="Genomic_DNA"/>
</dbReference>
<dbReference type="InterPro" id="IPR000182">
    <property type="entry name" value="GNAT_dom"/>
</dbReference>
<evidence type="ECO:0000313" key="2">
    <source>
        <dbReference type="EMBL" id="AJE15254.1"/>
    </source>
</evidence>